<feature type="binding site" evidence="14">
    <location>
        <begin position="59"/>
        <end position="66"/>
    </location>
    <ligand>
        <name>ATP</name>
        <dbReference type="ChEBI" id="CHEBI:30616"/>
    </ligand>
</feature>
<dbReference type="Pfam" id="PF00580">
    <property type="entry name" value="UvrD-helicase"/>
    <property type="match status" value="1"/>
</dbReference>
<evidence type="ECO:0000256" key="15">
    <source>
        <dbReference type="SAM" id="MobiDB-lite"/>
    </source>
</evidence>
<comment type="catalytic activity">
    <reaction evidence="11">
        <text>Couples ATP hydrolysis with the unwinding of duplex DNA by translocating in the 3'-5' direction.</text>
        <dbReference type="EC" id="5.6.2.4"/>
    </reaction>
</comment>
<feature type="domain" description="UvrD-like helicase ATP-binding" evidence="16">
    <location>
        <begin position="38"/>
        <end position="382"/>
    </location>
</feature>
<evidence type="ECO:0000256" key="7">
    <source>
        <dbReference type="ARBA" id="ARBA00022840"/>
    </source>
</evidence>
<evidence type="ECO:0000256" key="5">
    <source>
        <dbReference type="ARBA" id="ARBA00022806"/>
    </source>
</evidence>
<evidence type="ECO:0000256" key="2">
    <source>
        <dbReference type="ARBA" id="ARBA00022741"/>
    </source>
</evidence>
<keyword evidence="3" id="KW-0227">DNA damage</keyword>
<evidence type="ECO:0000256" key="8">
    <source>
        <dbReference type="ARBA" id="ARBA00023125"/>
    </source>
</evidence>
<dbReference type="Gene3D" id="3.40.50.300">
    <property type="entry name" value="P-loop containing nucleotide triphosphate hydrolases"/>
    <property type="match status" value="3"/>
</dbReference>
<dbReference type="CDD" id="cd17932">
    <property type="entry name" value="DEXQc_UvrD"/>
    <property type="match status" value="1"/>
</dbReference>
<keyword evidence="5 14" id="KW-0347">Helicase</keyword>
<dbReference type="InterPro" id="IPR027417">
    <property type="entry name" value="P-loop_NTPase"/>
</dbReference>
<name>A0ABT1NQS7_9MICC</name>
<dbReference type="InterPro" id="IPR038726">
    <property type="entry name" value="PDDEXK_AddAB-type"/>
</dbReference>
<dbReference type="Gene3D" id="3.90.320.10">
    <property type="match status" value="1"/>
</dbReference>
<evidence type="ECO:0000259" key="17">
    <source>
        <dbReference type="PROSITE" id="PS51217"/>
    </source>
</evidence>
<evidence type="ECO:0000256" key="1">
    <source>
        <dbReference type="ARBA" id="ARBA00022722"/>
    </source>
</evidence>
<organism evidence="18 19">
    <name type="scientific">Arthrobacter jinronghuae</name>
    <dbReference type="NCBI Taxonomy" id="2964609"/>
    <lineage>
        <taxon>Bacteria</taxon>
        <taxon>Bacillati</taxon>
        <taxon>Actinomycetota</taxon>
        <taxon>Actinomycetes</taxon>
        <taxon>Micrococcales</taxon>
        <taxon>Micrococcaceae</taxon>
        <taxon>Arthrobacter</taxon>
    </lineage>
</organism>
<dbReference type="InterPro" id="IPR011335">
    <property type="entry name" value="Restrct_endonuc-II-like"/>
</dbReference>
<keyword evidence="9" id="KW-0234">DNA repair</keyword>
<evidence type="ECO:0000256" key="6">
    <source>
        <dbReference type="ARBA" id="ARBA00022839"/>
    </source>
</evidence>
<dbReference type="EMBL" id="JANFLP010000006">
    <property type="protein sequence ID" value="MCQ1949437.1"/>
    <property type="molecule type" value="Genomic_DNA"/>
</dbReference>
<dbReference type="Pfam" id="PF12705">
    <property type="entry name" value="PDDEXK_1"/>
    <property type="match status" value="1"/>
</dbReference>
<keyword evidence="2 14" id="KW-0547">Nucleotide-binding</keyword>
<feature type="domain" description="UvrD-like helicase C-terminal" evidence="17">
    <location>
        <begin position="383"/>
        <end position="734"/>
    </location>
</feature>
<comment type="catalytic activity">
    <reaction evidence="13">
        <text>ATP + H2O = ADP + phosphate + H(+)</text>
        <dbReference type="Rhea" id="RHEA:13065"/>
        <dbReference type="ChEBI" id="CHEBI:15377"/>
        <dbReference type="ChEBI" id="CHEBI:15378"/>
        <dbReference type="ChEBI" id="CHEBI:30616"/>
        <dbReference type="ChEBI" id="CHEBI:43474"/>
        <dbReference type="ChEBI" id="CHEBI:456216"/>
        <dbReference type="EC" id="5.6.2.4"/>
    </reaction>
</comment>
<evidence type="ECO:0000256" key="13">
    <source>
        <dbReference type="ARBA" id="ARBA00048988"/>
    </source>
</evidence>
<evidence type="ECO:0000259" key="16">
    <source>
        <dbReference type="PROSITE" id="PS51198"/>
    </source>
</evidence>
<comment type="caution">
    <text evidence="18">The sequence shown here is derived from an EMBL/GenBank/DDBJ whole genome shotgun (WGS) entry which is preliminary data.</text>
</comment>
<dbReference type="Proteomes" id="UP001206924">
    <property type="component" value="Unassembled WGS sequence"/>
</dbReference>
<dbReference type="PROSITE" id="PS51198">
    <property type="entry name" value="UVRD_HELICASE_ATP_BIND"/>
    <property type="match status" value="1"/>
</dbReference>
<evidence type="ECO:0000256" key="4">
    <source>
        <dbReference type="ARBA" id="ARBA00022801"/>
    </source>
</evidence>
<keyword evidence="19" id="KW-1185">Reference proteome</keyword>
<proteinExistence type="predicted"/>
<evidence type="ECO:0000313" key="18">
    <source>
        <dbReference type="EMBL" id="MCQ1949437.1"/>
    </source>
</evidence>
<keyword evidence="4 14" id="KW-0378">Hydrolase</keyword>
<evidence type="ECO:0000313" key="19">
    <source>
        <dbReference type="Proteomes" id="UP001206924"/>
    </source>
</evidence>
<dbReference type="InterPro" id="IPR014016">
    <property type="entry name" value="UvrD-like_ATP-bd"/>
</dbReference>
<dbReference type="InterPro" id="IPR000212">
    <property type="entry name" value="DNA_helicase_UvrD/REP"/>
</dbReference>
<dbReference type="RefSeq" id="WP_255865108.1">
    <property type="nucleotide sequence ID" value="NZ_CP104263.1"/>
</dbReference>
<evidence type="ECO:0000256" key="11">
    <source>
        <dbReference type="ARBA" id="ARBA00034617"/>
    </source>
</evidence>
<dbReference type="InterPro" id="IPR014017">
    <property type="entry name" value="DNA_helicase_UvrD-like_C"/>
</dbReference>
<dbReference type="Gene3D" id="1.10.486.10">
    <property type="entry name" value="PCRA, domain 4"/>
    <property type="match status" value="1"/>
</dbReference>
<accession>A0ABT1NQS7</accession>
<dbReference type="PANTHER" id="PTHR11070">
    <property type="entry name" value="UVRD / RECB / PCRA DNA HELICASE FAMILY MEMBER"/>
    <property type="match status" value="1"/>
</dbReference>
<sequence>MSAPVTVPGELPEAAPVPKYSARELAELLHTDPNSPVQYPTEDQIGIIEGPLEPLLVIAGAGSGKTKTMADRVVWLVANELVRPEEILGVTFTRKAAGELASRIRARLNLLYHQLDAGPGGAADPDTAGGGEERMEPSVSTYHSYANGIVNDYGLRIGVERDSVMLGGAQSWQLANEVVEAYSGDYEHFTAAKSTLVGAVLQMAGECSEHLRTPAEVRAELEAHVAAVSALPYQFGKPKEPTQAARKLINRLRTRISVTELVEAYRQAKAERRQLDFGDLVELAARIAATIPEAVEMERAKFKVVLLDEFQDTSHAQMVLFSNLFGDGRSVTAVGDPHQSIYGFRGASAGQLGTFREKFPLFTDNGRELAPLANLSVAWRNSTSVLAAANTVSTPLNGVAPWLKHQRLPHVPELQAKPNAPVGEVYLGRYLCDVSVEPGKGTPERILGEAEAVAEQVAFHRSRIFERDERNQPVRPAVAVLCRGRKQFDPIRKELEQRGIPVQIVGLGGLLSTPEVVDLLAVLRVLGDPGRSDSMLRILAGARWRIGPADLMALADWSRHLVRVRERAVRVADAADIHGPDEGPDLVVEADLVEAGSLVEAVDSLPRPGWVSNAGRSLSEEGLKRLTQLRNELRDLRGFVGEDLTTLIGEVERRILLDIEVAAKPGVTLHESRRNLDAFIDAAATFSSSAERVDLAAFLAWLEAANSEENGLPVTPLEPSREAVQLLTVHASKGLEWDIVVVPGLNEASFPSDKDSRWSSGDAAIPWTLRGDSLDLPQWNWEQVDQKSWLESEKLFSEDAKGHAEREERRLAYVAFTRAKSVLICTASAWGGGRSKPLAPSRYLQDLYDLEQSGASGYRLLNWVMPEDDGTENPANAEAERAVWPVDPLGPRRQAMEAAAEAVLESAGRRAARTAGQGEGRGEEDAPGQGEEGLPERDSAPADTATGSPAGRWSRETELVLARHRPPNEVVQVELPAHISASMLVDLKDNPAEVTRQLRRPVPRQPGMAARKGTAFHAWVEEFFGSSGMLDIDEYPGAADAYVDEAYQLEDMIATFEASDWAQRTPAFIEVPVETKVDTVVVRGRIDAVFQDADGTWDLIDWKTGAPPSSQKLDVRSVQLAVYRLAWARLKGVPLEQVRAAFYYVAADKLIRPYNLAGEDELEEIIREAAKTPSAGY</sequence>
<evidence type="ECO:0000256" key="14">
    <source>
        <dbReference type="PROSITE-ProRule" id="PRU00560"/>
    </source>
</evidence>
<dbReference type="SUPFAM" id="SSF52980">
    <property type="entry name" value="Restriction endonuclease-like"/>
    <property type="match status" value="1"/>
</dbReference>
<dbReference type="SUPFAM" id="SSF52540">
    <property type="entry name" value="P-loop containing nucleoside triphosphate hydrolases"/>
    <property type="match status" value="1"/>
</dbReference>
<evidence type="ECO:0000256" key="3">
    <source>
        <dbReference type="ARBA" id="ARBA00022763"/>
    </source>
</evidence>
<evidence type="ECO:0000256" key="12">
    <source>
        <dbReference type="ARBA" id="ARBA00034808"/>
    </source>
</evidence>
<keyword evidence="10" id="KW-0413">Isomerase</keyword>
<dbReference type="PANTHER" id="PTHR11070:SF55">
    <property type="entry name" value="DNA 3'-5' HELICASE"/>
    <property type="match status" value="1"/>
</dbReference>
<keyword evidence="6" id="KW-0269">Exonuclease</keyword>
<evidence type="ECO:0000256" key="10">
    <source>
        <dbReference type="ARBA" id="ARBA00023235"/>
    </source>
</evidence>
<protein>
    <recommendedName>
        <fullName evidence="12">DNA 3'-5' helicase</fullName>
        <ecNumber evidence="12">5.6.2.4</ecNumber>
    </recommendedName>
</protein>
<keyword evidence="1" id="KW-0540">Nuclease</keyword>
<reference evidence="18 19" key="1">
    <citation type="submission" date="2022-07" db="EMBL/GenBank/DDBJ databases">
        <title>Novel species in genus Arthrobacter.</title>
        <authorList>
            <person name="Liu Y."/>
        </authorList>
    </citation>
    <scope>NUCLEOTIDE SEQUENCE [LARGE SCALE GENOMIC DNA]</scope>
    <source>
        <strain evidence="19">zg-Y859</strain>
    </source>
</reference>
<keyword evidence="8" id="KW-0238">DNA-binding</keyword>
<dbReference type="InterPro" id="IPR011604">
    <property type="entry name" value="PDDEXK-like_dom_sf"/>
</dbReference>
<dbReference type="Pfam" id="PF13361">
    <property type="entry name" value="UvrD_C"/>
    <property type="match status" value="2"/>
</dbReference>
<dbReference type="GO" id="GO:0004386">
    <property type="term" value="F:helicase activity"/>
    <property type="evidence" value="ECO:0007669"/>
    <property type="project" value="UniProtKB-KW"/>
</dbReference>
<gene>
    <name evidence="18" type="ORF">NNX28_05760</name>
</gene>
<dbReference type="EC" id="5.6.2.4" evidence="12"/>
<feature type="region of interest" description="Disordered" evidence="15">
    <location>
        <begin position="900"/>
        <end position="953"/>
    </location>
</feature>
<dbReference type="PROSITE" id="PS51217">
    <property type="entry name" value="UVRD_HELICASE_CTER"/>
    <property type="match status" value="1"/>
</dbReference>
<evidence type="ECO:0000256" key="9">
    <source>
        <dbReference type="ARBA" id="ARBA00023204"/>
    </source>
</evidence>
<keyword evidence="7 14" id="KW-0067">ATP-binding</keyword>